<dbReference type="InterPro" id="IPR001623">
    <property type="entry name" value="DnaJ_domain"/>
</dbReference>
<protein>
    <submittedName>
        <fullName evidence="3">J domain-containing protein</fullName>
    </submittedName>
</protein>
<dbReference type="SMART" id="SM00271">
    <property type="entry name" value="DnaJ"/>
    <property type="match status" value="1"/>
</dbReference>
<evidence type="ECO:0000256" key="1">
    <source>
        <dbReference type="SAM" id="Phobius"/>
    </source>
</evidence>
<accession>A0A556B0H4</accession>
<proteinExistence type="predicted"/>
<dbReference type="PRINTS" id="PR00625">
    <property type="entry name" value="JDOMAIN"/>
</dbReference>
<keyword evidence="1" id="KW-0812">Transmembrane</keyword>
<keyword evidence="1" id="KW-0472">Membrane</keyword>
<dbReference type="Pfam" id="PF00226">
    <property type="entry name" value="DnaJ"/>
    <property type="match status" value="1"/>
</dbReference>
<name>A0A556B0H4_9BURK</name>
<keyword evidence="4" id="KW-1185">Reference proteome</keyword>
<gene>
    <name evidence="3" type="ORF">FOZ76_02610</name>
</gene>
<dbReference type="OrthoDB" id="8960697at2"/>
<evidence type="ECO:0000313" key="3">
    <source>
        <dbReference type="EMBL" id="TSH98659.1"/>
    </source>
</evidence>
<dbReference type="SUPFAM" id="SSF46565">
    <property type="entry name" value="Chaperone J-domain"/>
    <property type="match status" value="1"/>
</dbReference>
<dbReference type="PANTHER" id="PTHR24074">
    <property type="entry name" value="CO-CHAPERONE PROTEIN DJLA"/>
    <property type="match status" value="1"/>
</dbReference>
<organism evidence="3 4">
    <name type="scientific">Verticiella sediminum</name>
    <dbReference type="NCBI Taxonomy" id="1247510"/>
    <lineage>
        <taxon>Bacteria</taxon>
        <taxon>Pseudomonadati</taxon>
        <taxon>Pseudomonadota</taxon>
        <taxon>Betaproteobacteria</taxon>
        <taxon>Burkholderiales</taxon>
        <taxon>Alcaligenaceae</taxon>
        <taxon>Verticiella</taxon>
    </lineage>
</organism>
<evidence type="ECO:0000313" key="4">
    <source>
        <dbReference type="Proteomes" id="UP000318405"/>
    </source>
</evidence>
<evidence type="ECO:0000259" key="2">
    <source>
        <dbReference type="PROSITE" id="PS50076"/>
    </source>
</evidence>
<feature type="transmembrane region" description="Helical" evidence="1">
    <location>
        <begin position="111"/>
        <end position="130"/>
    </location>
</feature>
<dbReference type="EMBL" id="VLTJ01000004">
    <property type="protein sequence ID" value="TSH98659.1"/>
    <property type="molecule type" value="Genomic_DNA"/>
</dbReference>
<dbReference type="InterPro" id="IPR050817">
    <property type="entry name" value="DjlA_DnaK_co-chaperone"/>
</dbReference>
<dbReference type="Gene3D" id="1.10.287.110">
    <property type="entry name" value="DnaJ domain"/>
    <property type="match status" value="1"/>
</dbReference>
<dbReference type="CDD" id="cd06257">
    <property type="entry name" value="DnaJ"/>
    <property type="match status" value="1"/>
</dbReference>
<keyword evidence="1" id="KW-1133">Transmembrane helix</keyword>
<reference evidence="3 4" key="1">
    <citation type="submission" date="2019-07" db="EMBL/GenBank/DDBJ databases">
        <title>Qingshengfaniella alkalisoli gen. nov., sp. nov., isolated from saline soil.</title>
        <authorList>
            <person name="Xu L."/>
            <person name="Huang X.-X."/>
            <person name="Sun J.-Q."/>
        </authorList>
    </citation>
    <scope>NUCLEOTIDE SEQUENCE [LARGE SCALE GENOMIC DNA]</scope>
    <source>
        <strain evidence="3 4">DSM 27279</strain>
    </source>
</reference>
<dbReference type="PROSITE" id="PS50076">
    <property type="entry name" value="DNAJ_2"/>
    <property type="match status" value="1"/>
</dbReference>
<sequence>MRVHSHYENLKVSRDAPPAVIRAAYRALTQQYHPDRNPGDAKAQRVMGMLNRGYEVLSDPARRRAHDAWIREEEAALLRQHDEAVRRQALRRAQDEPPPAASRHGLRKGRVAGLAAVALLLVAAFVWAPGGSDAPAPKPRAAAAAASR</sequence>
<dbReference type="InterPro" id="IPR036869">
    <property type="entry name" value="J_dom_sf"/>
</dbReference>
<dbReference type="RefSeq" id="WP_143946566.1">
    <property type="nucleotide sequence ID" value="NZ_BAABMB010000001.1"/>
</dbReference>
<dbReference type="AlphaFoldDB" id="A0A556B0H4"/>
<dbReference type="Proteomes" id="UP000318405">
    <property type="component" value="Unassembled WGS sequence"/>
</dbReference>
<comment type="caution">
    <text evidence="3">The sequence shown here is derived from an EMBL/GenBank/DDBJ whole genome shotgun (WGS) entry which is preliminary data.</text>
</comment>
<feature type="domain" description="J" evidence="2">
    <location>
        <begin position="5"/>
        <end position="70"/>
    </location>
</feature>